<dbReference type="InterPro" id="IPR002541">
    <property type="entry name" value="Cyt_c_assembly"/>
</dbReference>
<evidence type="ECO:0000256" key="2">
    <source>
        <dbReference type="ARBA" id="ARBA00009186"/>
    </source>
</evidence>
<feature type="transmembrane region" description="Helical" evidence="10">
    <location>
        <begin position="120"/>
        <end position="142"/>
    </location>
</feature>
<evidence type="ECO:0000313" key="14">
    <source>
        <dbReference type="Proteomes" id="UP001147700"/>
    </source>
</evidence>
<evidence type="ECO:0000256" key="6">
    <source>
        <dbReference type="ARBA" id="ARBA00022748"/>
    </source>
</evidence>
<dbReference type="Pfam" id="PF01578">
    <property type="entry name" value="Cytochrom_C_asm"/>
    <property type="match status" value="1"/>
</dbReference>
<feature type="transmembrane region" description="Helical" evidence="10">
    <location>
        <begin position="677"/>
        <end position="697"/>
    </location>
</feature>
<evidence type="ECO:0000256" key="8">
    <source>
        <dbReference type="ARBA" id="ARBA00023136"/>
    </source>
</evidence>
<evidence type="ECO:0000256" key="9">
    <source>
        <dbReference type="ARBA" id="ARBA00037230"/>
    </source>
</evidence>
<comment type="similarity">
    <text evidence="2">Belongs to the CcmF/CycK/Ccl1/NrfE/CcsA family.</text>
</comment>
<feature type="transmembrane region" description="Helical" evidence="10">
    <location>
        <begin position="424"/>
        <end position="443"/>
    </location>
</feature>
<feature type="transmembrane region" description="Helical" evidence="10">
    <location>
        <begin position="6"/>
        <end position="29"/>
    </location>
</feature>
<evidence type="ECO:0000313" key="13">
    <source>
        <dbReference type="EMBL" id="MDA0140434.1"/>
    </source>
</evidence>
<feature type="transmembrane region" description="Helical" evidence="10">
    <location>
        <begin position="348"/>
        <end position="372"/>
    </location>
</feature>
<feature type="transmembrane region" description="Helical" evidence="10">
    <location>
        <begin position="275"/>
        <end position="296"/>
    </location>
</feature>
<keyword evidence="3" id="KW-1003">Cell membrane</keyword>
<organism evidence="13 14">
    <name type="scientific">Solirubrobacter deserti</name>
    <dbReference type="NCBI Taxonomy" id="2282478"/>
    <lineage>
        <taxon>Bacteria</taxon>
        <taxon>Bacillati</taxon>
        <taxon>Actinomycetota</taxon>
        <taxon>Thermoleophilia</taxon>
        <taxon>Solirubrobacterales</taxon>
        <taxon>Solirubrobacteraceae</taxon>
        <taxon>Solirubrobacter</taxon>
    </lineage>
</organism>
<keyword evidence="7 10" id="KW-1133">Transmembrane helix</keyword>
<dbReference type="PANTHER" id="PTHR43653:SF1">
    <property type="entry name" value="CYTOCHROME C-TYPE BIOGENESIS PROTEIN CCMF"/>
    <property type="match status" value="1"/>
</dbReference>
<evidence type="ECO:0000259" key="11">
    <source>
        <dbReference type="Pfam" id="PF01578"/>
    </source>
</evidence>
<reference evidence="13" key="1">
    <citation type="submission" date="2022-10" db="EMBL/GenBank/DDBJ databases">
        <title>The WGS of Solirubrobacter sp. CPCC 204708.</title>
        <authorList>
            <person name="Jiang Z."/>
        </authorList>
    </citation>
    <scope>NUCLEOTIDE SEQUENCE</scope>
    <source>
        <strain evidence="13">CPCC 204708</strain>
    </source>
</reference>
<feature type="transmembrane region" description="Helical" evidence="10">
    <location>
        <begin position="392"/>
        <end position="412"/>
    </location>
</feature>
<keyword evidence="14" id="KW-1185">Reference proteome</keyword>
<evidence type="ECO:0000256" key="5">
    <source>
        <dbReference type="ARBA" id="ARBA00022692"/>
    </source>
</evidence>
<dbReference type="PRINTS" id="PR01411">
    <property type="entry name" value="CCMFBIOGNSIS"/>
</dbReference>
<comment type="caution">
    <text evidence="13">The sequence shown here is derived from an EMBL/GenBank/DDBJ whole genome shotgun (WGS) entry which is preliminary data.</text>
</comment>
<dbReference type="RefSeq" id="WP_202957584.1">
    <property type="nucleotide sequence ID" value="NZ_JAPCID010000039.1"/>
</dbReference>
<sequence length="727" mass="79140">MIAAGHACLIVAFASALYGIAASIYGARAKRRDFVASGRRAVYAMAGATTVAFVLLEAAFVRSDFEYAVVASHSSTTTPLFYRLTAMWSSQEGSLLLWLFSLGLWSSLILFLTRHKLRALAPYATAVLLGFAAFFAGVMLFAESPFIRADRVVAEGAGLNPLLRDPGMMIHPPMLYSGYTLFAVPFAFGIAALITRRLDAEWIRSTRPFTLAAWCALGFGIVLGARWSYHELDWGGYWMWDPVENASLMPWLTATAFLHSVMIQERRGLLRTWNVSLVLATGVLSILGTFLVRSGVLNSIHAFGASTLGVPFLILLAVMIAGSIYLVTSRQESLKSDKRLDSLLSREAMFVLNNFVLVAMCFVVFWGTFFPLIAEAFTGRQRNIGPPVYERFIVPLALILVLLSAVGPVIAWRRATGANLKRNLGKPALFGVVVLVALLALGVTESVTALIMFTLAGFVVGTVVQEFWRGTRARRAAAKEAVPVALLQLVKRNRRRYGGYLVHVGIIVLFVGVAASSSFKDIQDVALRPGESATVGGKEFTYVKPTSELVAAPNGRLEKIQFGAELRVEGRTMHTSKDYFPSQDTSLGPVSRFFDGEATTEVALNATLGKDTWAAVAPDINKLRPRIEEGDKVFANAADELTEDQANEFLGVALRGLVDGYADAPPPARFRFEVNPLVTWIWIGSLIAVLGGILAGWPTRRGLTKIASAKYAARVGKDVREPESVPA</sequence>
<dbReference type="InterPro" id="IPR032523">
    <property type="entry name" value="CcmF_C"/>
</dbReference>
<feature type="transmembrane region" description="Helical" evidence="10">
    <location>
        <begin position="308"/>
        <end position="327"/>
    </location>
</feature>
<dbReference type="Pfam" id="PF16327">
    <property type="entry name" value="CcmF_C"/>
    <property type="match status" value="1"/>
</dbReference>
<dbReference type="InterPro" id="IPR003568">
    <property type="entry name" value="Cyt_c_biogenesis_CcmF"/>
</dbReference>
<dbReference type="InterPro" id="IPR003567">
    <property type="entry name" value="Cyt_c_biogenesis"/>
</dbReference>
<proteinExistence type="inferred from homology"/>
<feature type="transmembrane region" description="Helical" evidence="10">
    <location>
        <begin position="95"/>
        <end position="113"/>
    </location>
</feature>
<feature type="transmembrane region" description="Helical" evidence="10">
    <location>
        <begin position="449"/>
        <end position="468"/>
    </location>
</feature>
<evidence type="ECO:0000256" key="4">
    <source>
        <dbReference type="ARBA" id="ARBA00022519"/>
    </source>
</evidence>
<name>A0ABT4RPE3_9ACTN</name>
<evidence type="ECO:0000259" key="12">
    <source>
        <dbReference type="Pfam" id="PF16327"/>
    </source>
</evidence>
<dbReference type="GO" id="GO:0016829">
    <property type="term" value="F:lyase activity"/>
    <property type="evidence" value="ECO:0007669"/>
    <property type="project" value="UniProtKB-KW"/>
</dbReference>
<comment type="function">
    <text evidence="9">Required for the biogenesis of c-type cytochromes. Possible subunit of a heme lyase.</text>
</comment>
<feature type="domain" description="Cytochrome c-type biogenesis protein CcmF C-terminal" evidence="12">
    <location>
        <begin position="313"/>
        <end position="585"/>
    </location>
</feature>
<keyword evidence="8 10" id="KW-0472">Membrane</keyword>
<dbReference type="PRINTS" id="PR01410">
    <property type="entry name" value="CCBIOGENESIS"/>
</dbReference>
<feature type="domain" description="Cytochrome c assembly protein" evidence="11">
    <location>
        <begin position="88"/>
        <end position="294"/>
    </location>
</feature>
<comment type="subcellular location">
    <subcellularLocation>
        <location evidence="1">Cell inner membrane</location>
        <topology evidence="1">Multi-pass membrane protein</topology>
    </subcellularLocation>
</comment>
<feature type="transmembrane region" description="Helical" evidence="10">
    <location>
        <begin position="176"/>
        <end position="196"/>
    </location>
</feature>
<accession>A0ABT4RPE3</accession>
<evidence type="ECO:0000256" key="7">
    <source>
        <dbReference type="ARBA" id="ARBA00022989"/>
    </source>
</evidence>
<gene>
    <name evidence="13" type="ORF">OJ962_23250</name>
</gene>
<feature type="transmembrane region" description="Helical" evidence="10">
    <location>
        <begin position="208"/>
        <end position="227"/>
    </location>
</feature>
<evidence type="ECO:0000256" key="10">
    <source>
        <dbReference type="SAM" id="Phobius"/>
    </source>
</evidence>
<feature type="transmembrane region" description="Helical" evidence="10">
    <location>
        <begin position="497"/>
        <end position="519"/>
    </location>
</feature>
<evidence type="ECO:0000256" key="3">
    <source>
        <dbReference type="ARBA" id="ARBA00022475"/>
    </source>
</evidence>
<keyword evidence="4" id="KW-0997">Cell inner membrane</keyword>
<dbReference type="PANTHER" id="PTHR43653">
    <property type="entry name" value="CYTOCHROME C ASSEMBLY PROTEIN-RELATED"/>
    <property type="match status" value="1"/>
</dbReference>
<keyword evidence="5 10" id="KW-0812">Transmembrane</keyword>
<dbReference type="Proteomes" id="UP001147700">
    <property type="component" value="Unassembled WGS sequence"/>
</dbReference>
<keyword evidence="13" id="KW-0456">Lyase</keyword>
<protein>
    <submittedName>
        <fullName evidence="13">Heme lyase CcmF/NrfE family subunit</fullName>
    </submittedName>
</protein>
<keyword evidence="6" id="KW-0201">Cytochrome c-type biogenesis</keyword>
<evidence type="ECO:0000256" key="1">
    <source>
        <dbReference type="ARBA" id="ARBA00004429"/>
    </source>
</evidence>
<feature type="transmembrane region" description="Helical" evidence="10">
    <location>
        <begin position="41"/>
        <end position="61"/>
    </location>
</feature>
<dbReference type="EMBL" id="JAPCID010000039">
    <property type="protein sequence ID" value="MDA0140434.1"/>
    <property type="molecule type" value="Genomic_DNA"/>
</dbReference>
<feature type="transmembrane region" description="Helical" evidence="10">
    <location>
        <begin position="247"/>
        <end position="263"/>
    </location>
</feature>